<keyword evidence="4 6" id="KW-1133">Transmembrane helix</keyword>
<evidence type="ECO:0000256" key="1">
    <source>
        <dbReference type="ARBA" id="ARBA00004167"/>
    </source>
</evidence>
<accession>A0A2K8LC61</accession>
<feature type="transmembrane region" description="Helical" evidence="6">
    <location>
        <begin position="12"/>
        <end position="32"/>
    </location>
</feature>
<evidence type="ECO:0000313" key="8">
    <source>
        <dbReference type="Proteomes" id="UP000231637"/>
    </source>
</evidence>
<name>A0A2K8LC61_9PROT</name>
<proteinExistence type="predicted"/>
<dbReference type="KEGG" id="mfn:Ga0123462_0987"/>
<reference evidence="7 8" key="1">
    <citation type="submission" date="2016-12" db="EMBL/GenBank/DDBJ databases">
        <title>Isolation and genomic insights into novel planktonic Zetaproteobacteria from stratified waters of the Chesapeake Bay.</title>
        <authorList>
            <person name="McAllister S.M."/>
            <person name="Kato S."/>
            <person name="Chan C.S."/>
            <person name="Chiu B.K."/>
            <person name="Field E.K."/>
        </authorList>
    </citation>
    <scope>NUCLEOTIDE SEQUENCE [LARGE SCALE GENOMIC DNA]</scope>
    <source>
        <strain evidence="7 8">CP-8</strain>
    </source>
</reference>
<evidence type="ECO:0000256" key="3">
    <source>
        <dbReference type="ARBA" id="ARBA00022692"/>
    </source>
</evidence>
<dbReference type="GO" id="GO:0016020">
    <property type="term" value="C:membrane"/>
    <property type="evidence" value="ECO:0007669"/>
    <property type="project" value="UniProtKB-SubCell"/>
</dbReference>
<evidence type="ECO:0000256" key="6">
    <source>
        <dbReference type="SAM" id="Phobius"/>
    </source>
</evidence>
<dbReference type="SUPFAM" id="SSF54523">
    <property type="entry name" value="Pili subunits"/>
    <property type="match status" value="1"/>
</dbReference>
<keyword evidence="8" id="KW-1185">Reference proteome</keyword>
<dbReference type="Pfam" id="PF07963">
    <property type="entry name" value="N_methyl"/>
    <property type="match status" value="1"/>
</dbReference>
<evidence type="ECO:0000256" key="2">
    <source>
        <dbReference type="ARBA" id="ARBA00022481"/>
    </source>
</evidence>
<dbReference type="PRINTS" id="PR00813">
    <property type="entry name" value="BCTERIALGSPG"/>
</dbReference>
<keyword evidence="5 6" id="KW-0472">Membrane</keyword>
<dbReference type="GO" id="GO:0015627">
    <property type="term" value="C:type II protein secretion system complex"/>
    <property type="evidence" value="ECO:0007669"/>
    <property type="project" value="InterPro"/>
</dbReference>
<evidence type="ECO:0000256" key="4">
    <source>
        <dbReference type="ARBA" id="ARBA00022989"/>
    </source>
</evidence>
<comment type="subcellular location">
    <subcellularLocation>
        <location evidence="1">Membrane</location>
        <topology evidence="1">Single-pass membrane protein</topology>
    </subcellularLocation>
</comment>
<sequence length="152" mass="15511">MTNMIKNNEKGFTLIELMIVVAIIGILAAIAIPQFASYRVKAFNSAAQADLHSAQTTFEVFFNDNNKYPNANAAASTSPLTLTDGTNTATMNLSSSVSFGSTAGTGNQTYGAATKHLAGDTVYKTTSAAPTITNATGTAGTALAAGDLPAAP</sequence>
<dbReference type="InterPro" id="IPR000983">
    <property type="entry name" value="Bac_GSPG_pilin"/>
</dbReference>
<dbReference type="Gene3D" id="3.30.700.10">
    <property type="entry name" value="Glycoprotein, Type 4 Pilin"/>
    <property type="match status" value="1"/>
</dbReference>
<dbReference type="InterPro" id="IPR012902">
    <property type="entry name" value="N_methyl_site"/>
</dbReference>
<dbReference type="PANTHER" id="PTHR30093:SF44">
    <property type="entry name" value="TYPE II SECRETION SYSTEM CORE PROTEIN G"/>
    <property type="match status" value="1"/>
</dbReference>
<keyword evidence="2" id="KW-0488">Methylation</keyword>
<dbReference type="GO" id="GO:0015628">
    <property type="term" value="P:protein secretion by the type II secretion system"/>
    <property type="evidence" value="ECO:0007669"/>
    <property type="project" value="InterPro"/>
</dbReference>
<dbReference type="NCBIfam" id="TIGR02532">
    <property type="entry name" value="IV_pilin_GFxxxE"/>
    <property type="match status" value="1"/>
</dbReference>
<dbReference type="EMBL" id="CP018800">
    <property type="protein sequence ID" value="ATX81856.1"/>
    <property type="molecule type" value="Genomic_DNA"/>
</dbReference>
<dbReference type="InterPro" id="IPR045584">
    <property type="entry name" value="Pilin-like"/>
</dbReference>
<dbReference type="PROSITE" id="PS00409">
    <property type="entry name" value="PROKAR_NTER_METHYL"/>
    <property type="match status" value="1"/>
</dbReference>
<dbReference type="PANTHER" id="PTHR30093">
    <property type="entry name" value="GENERAL SECRETION PATHWAY PROTEIN G"/>
    <property type="match status" value="1"/>
</dbReference>
<evidence type="ECO:0000256" key="5">
    <source>
        <dbReference type="ARBA" id="ARBA00023136"/>
    </source>
</evidence>
<dbReference type="AlphaFoldDB" id="A0A2K8LC61"/>
<protein>
    <submittedName>
        <fullName evidence="7">Prepilin-type N-terminal cleavage/methylation domain-containing protein</fullName>
    </submittedName>
</protein>
<dbReference type="Proteomes" id="UP000231637">
    <property type="component" value="Chromosome"/>
</dbReference>
<keyword evidence="3 6" id="KW-0812">Transmembrane</keyword>
<evidence type="ECO:0000313" key="7">
    <source>
        <dbReference type="EMBL" id="ATX81856.1"/>
    </source>
</evidence>
<gene>
    <name evidence="7" type="ORF">Ga0123462_0987</name>
</gene>
<organism evidence="7 8">
    <name type="scientific">Mariprofundus ferrinatatus</name>
    <dbReference type="NCBI Taxonomy" id="1921087"/>
    <lineage>
        <taxon>Bacteria</taxon>
        <taxon>Pseudomonadati</taxon>
        <taxon>Pseudomonadota</taxon>
        <taxon>Candidatius Mariprofundia</taxon>
        <taxon>Mariprofundales</taxon>
        <taxon>Mariprofundaceae</taxon>
        <taxon>Mariprofundus</taxon>
    </lineage>
</organism>